<name>A0A564YQA4_HYMDI</name>
<dbReference type="Gene3D" id="3.10.490.20">
    <property type="match status" value="1"/>
</dbReference>
<dbReference type="FunFam" id="1.20.1270.280:FF:000001">
    <property type="entry name" value="dynein heavy chain 7, axonemal"/>
    <property type="match status" value="1"/>
</dbReference>
<organism evidence="2 3">
    <name type="scientific">Hymenolepis diminuta</name>
    <name type="common">Rat tapeworm</name>
    <dbReference type="NCBI Taxonomy" id="6216"/>
    <lineage>
        <taxon>Eukaryota</taxon>
        <taxon>Metazoa</taxon>
        <taxon>Spiralia</taxon>
        <taxon>Lophotrochozoa</taxon>
        <taxon>Platyhelminthes</taxon>
        <taxon>Cestoda</taxon>
        <taxon>Eucestoda</taxon>
        <taxon>Cyclophyllidea</taxon>
        <taxon>Hymenolepididae</taxon>
        <taxon>Hymenolepis</taxon>
    </lineage>
</organism>
<dbReference type="Gene3D" id="1.20.1270.280">
    <property type="match status" value="1"/>
</dbReference>
<dbReference type="Proteomes" id="UP000321570">
    <property type="component" value="Unassembled WGS sequence"/>
</dbReference>
<keyword evidence="3" id="KW-1185">Reference proteome</keyword>
<dbReference type="PANTHER" id="PTHR46961:SF5">
    <property type="entry name" value="DYNEIN AXONEMAL HEAVY CHAIN 1"/>
    <property type="match status" value="1"/>
</dbReference>
<reference evidence="2 3" key="1">
    <citation type="submission" date="2019-07" db="EMBL/GenBank/DDBJ databases">
        <authorList>
            <person name="Jastrzebski P J."/>
            <person name="Paukszto L."/>
            <person name="Jastrzebski P J."/>
        </authorList>
    </citation>
    <scope>NUCLEOTIDE SEQUENCE [LARGE SCALE GENOMIC DNA]</scope>
    <source>
        <strain evidence="2 3">WMS-il1</strain>
    </source>
</reference>
<dbReference type="AlphaFoldDB" id="A0A564YQA4"/>
<dbReference type="PANTHER" id="PTHR46961">
    <property type="entry name" value="DYNEIN HEAVY CHAIN 1, AXONEMAL-LIKE PROTEIN"/>
    <property type="match status" value="1"/>
</dbReference>
<dbReference type="Pfam" id="PF18199">
    <property type="entry name" value="Dynein_C"/>
    <property type="match status" value="1"/>
</dbReference>
<feature type="domain" description="Dynein heavy chain C-terminal" evidence="1">
    <location>
        <begin position="17"/>
        <end position="306"/>
    </location>
</feature>
<feature type="non-terminal residue" evidence="2">
    <location>
        <position position="307"/>
    </location>
</feature>
<dbReference type="InterPro" id="IPR026983">
    <property type="entry name" value="DHC"/>
</dbReference>
<dbReference type="FunFam" id="3.10.490.20:FF:000008">
    <property type="entry name" value="dynein heavy chain 2, axonemal"/>
    <property type="match status" value="1"/>
</dbReference>
<evidence type="ECO:0000313" key="3">
    <source>
        <dbReference type="Proteomes" id="UP000321570"/>
    </source>
</evidence>
<dbReference type="GO" id="GO:0051959">
    <property type="term" value="F:dynein light intermediate chain binding"/>
    <property type="evidence" value="ECO:0007669"/>
    <property type="project" value="InterPro"/>
</dbReference>
<dbReference type="InterPro" id="IPR041228">
    <property type="entry name" value="Dynein_C"/>
</dbReference>
<evidence type="ECO:0000313" key="2">
    <source>
        <dbReference type="EMBL" id="VUZ49159.1"/>
    </source>
</evidence>
<dbReference type="GO" id="GO:0007018">
    <property type="term" value="P:microtubule-based movement"/>
    <property type="evidence" value="ECO:0007669"/>
    <property type="project" value="InterPro"/>
</dbReference>
<protein>
    <recommendedName>
        <fullName evidence="1">Dynein heavy chain C-terminal domain-containing protein</fullName>
    </recommendedName>
</protein>
<evidence type="ECO:0000259" key="1">
    <source>
        <dbReference type="Pfam" id="PF18199"/>
    </source>
</evidence>
<dbReference type="InterPro" id="IPR043160">
    <property type="entry name" value="Dynein_C_barrel"/>
</dbReference>
<proteinExistence type="predicted"/>
<dbReference type="GO" id="GO:0045505">
    <property type="term" value="F:dynein intermediate chain binding"/>
    <property type="evidence" value="ECO:0007669"/>
    <property type="project" value="InterPro"/>
</dbReference>
<gene>
    <name evidence="2" type="ORF">WMSIL1_LOCUS8286</name>
</gene>
<dbReference type="GO" id="GO:0030286">
    <property type="term" value="C:dynein complex"/>
    <property type="evidence" value="ECO:0007669"/>
    <property type="project" value="InterPro"/>
</dbReference>
<accession>A0A564YQA4</accession>
<dbReference type="EMBL" id="CABIJS010000322">
    <property type="protein sequence ID" value="VUZ49159.1"/>
    <property type="molecule type" value="Genomic_DNA"/>
</dbReference>
<sequence length="307" mass="35067">MPDVFGLHDNANITFAQNETFQLLADLVLLQPKSSLSYEGGKSREEIIEEVATRILNQCPQSLDESAIIRKYPIMYEQSMNTVLIQEVIRFNNLLAEIRSTLKQLIKAIKGLVVMSASLEAMATFLFTNQIPELWNAKAYPSLKALGPWIQDLQERIAFLKSWYEKGLPPVFWISGFFFPQAFLTGQLQNFARKYSVPVDTVSFNFKVMKEGFGELRQVPKDGCYIHGLFLEGCRWNPDDMCLTESRPKELYTQMPIIWLIPEANRQKVDDGFYDCPVYKTLNRSGTLSTTGLSTNFVFTVEIPSNE</sequence>